<comment type="caution">
    <text evidence="1">The sequence shown here is derived from an EMBL/GenBank/DDBJ whole genome shotgun (WGS) entry which is preliminary data.</text>
</comment>
<dbReference type="RefSeq" id="WP_101226201.1">
    <property type="nucleotide sequence ID" value="NZ_JARSFA010000023.1"/>
</dbReference>
<evidence type="ECO:0000313" key="2">
    <source>
        <dbReference type="Proteomes" id="UP000233343"/>
    </source>
</evidence>
<organism evidence="1 2">
    <name type="scientific">Cytobacillus horneckiae</name>
    <dbReference type="NCBI Taxonomy" id="549687"/>
    <lineage>
        <taxon>Bacteria</taxon>
        <taxon>Bacillati</taxon>
        <taxon>Bacillota</taxon>
        <taxon>Bacilli</taxon>
        <taxon>Bacillales</taxon>
        <taxon>Bacillaceae</taxon>
        <taxon>Cytobacillus</taxon>
    </lineage>
</organism>
<accession>A0A2N0ZMZ8</accession>
<sequence>MNKLEEIRQYHDNFKAESLSIRLDLFDPHAYLTVKTKYEKFLELMYQHFPYMIRSQFYAMYGKSKNTNIAAVNELINLKMVREVGIAGNNYILPISRMSQYFEKKKQPARFKVKPSLHTLFDHFMRAELFVKKGILIHTSPSAFFGEMDPTIVEEFKTVKPKKETLEKEIQILEQEIAPHYDGTEFNREKVKEVGMNGLVNLIQKEKKLVLLKRELEEITPVYEALQQQTRQMMAQYEPLSVKLQDLELLAIDWKNKKGFNGKLWSVQKRLEQHEFLKQCLSIFPDRSCYFKNIIKNEESVHFDIVIIHYDDSTKKRYIDLIDDLSRICYCLTKGTFSLQILTESELEKGRATTILKEALNERLERKVREDYLQFMNKNFCSKYTVTNTNIVRYLTKHSIGETIVDDTDFSELERVLENIG</sequence>
<name>A0A2N0ZMZ8_9BACI</name>
<gene>
    <name evidence="1" type="ORF">CWS20_00935</name>
</gene>
<proteinExistence type="predicted"/>
<protein>
    <submittedName>
        <fullName evidence="1">Uncharacterized protein</fullName>
    </submittedName>
</protein>
<dbReference type="EMBL" id="PISD01000003">
    <property type="protein sequence ID" value="PKG30891.1"/>
    <property type="molecule type" value="Genomic_DNA"/>
</dbReference>
<keyword evidence="2" id="KW-1185">Reference proteome</keyword>
<dbReference type="AlphaFoldDB" id="A0A2N0ZMZ8"/>
<evidence type="ECO:0000313" key="1">
    <source>
        <dbReference type="EMBL" id="PKG30891.1"/>
    </source>
</evidence>
<reference evidence="1 2" key="1">
    <citation type="journal article" date="2010" name="Int. J. Syst. Evol. Microbiol.">
        <title>Bacillus horneckiae sp. nov., isolated from a spacecraft-assembly clean room.</title>
        <authorList>
            <person name="Vaishampayan P."/>
            <person name="Probst A."/>
            <person name="Krishnamurthi S."/>
            <person name="Ghosh S."/>
            <person name="Osman S."/>
            <person name="McDowall A."/>
            <person name="Ruckmani A."/>
            <person name="Mayilraj S."/>
            <person name="Venkateswaran K."/>
        </authorList>
    </citation>
    <scope>NUCLEOTIDE SEQUENCE [LARGE SCALE GENOMIC DNA]</scope>
    <source>
        <strain evidence="2">1PO1SC</strain>
    </source>
</reference>
<dbReference type="Proteomes" id="UP000233343">
    <property type="component" value="Unassembled WGS sequence"/>
</dbReference>